<dbReference type="EMBL" id="MEYI01000025">
    <property type="protein sequence ID" value="OGD23855.1"/>
    <property type="molecule type" value="Genomic_DNA"/>
</dbReference>
<evidence type="ECO:0000313" key="2">
    <source>
        <dbReference type="Proteomes" id="UP000176639"/>
    </source>
</evidence>
<proteinExistence type="predicted"/>
<name>A0A1F5AZM9_9BACT</name>
<comment type="caution">
    <text evidence="1">The sequence shown here is derived from an EMBL/GenBank/DDBJ whole genome shotgun (WGS) entry which is preliminary data.</text>
</comment>
<organism evidence="1 2">
    <name type="scientific">Candidatus Azambacteria bacterium RBG_16_47_10</name>
    <dbReference type="NCBI Taxonomy" id="1797292"/>
    <lineage>
        <taxon>Bacteria</taxon>
        <taxon>Candidatus Azamiibacteriota</taxon>
    </lineage>
</organism>
<evidence type="ECO:0000313" key="1">
    <source>
        <dbReference type="EMBL" id="OGD23855.1"/>
    </source>
</evidence>
<dbReference type="Proteomes" id="UP000176639">
    <property type="component" value="Unassembled WGS sequence"/>
</dbReference>
<reference evidence="1 2" key="1">
    <citation type="journal article" date="2016" name="Nat. Commun.">
        <title>Thousands of microbial genomes shed light on interconnected biogeochemical processes in an aquifer system.</title>
        <authorList>
            <person name="Anantharaman K."/>
            <person name="Brown C.T."/>
            <person name="Hug L.A."/>
            <person name="Sharon I."/>
            <person name="Castelle C.J."/>
            <person name="Probst A.J."/>
            <person name="Thomas B.C."/>
            <person name="Singh A."/>
            <person name="Wilkins M.J."/>
            <person name="Karaoz U."/>
            <person name="Brodie E.L."/>
            <person name="Williams K.H."/>
            <person name="Hubbard S.S."/>
            <person name="Banfield J.F."/>
        </authorList>
    </citation>
    <scope>NUCLEOTIDE SEQUENCE [LARGE SCALE GENOMIC DNA]</scope>
</reference>
<dbReference type="AlphaFoldDB" id="A0A1F5AZM9"/>
<sequence length="70" mass="8256">MKRKEKALEKKITTLKQAKKTLKKYGWLSSSEEEILNNRISRLKDLLRLERLGIAEILKDFSTLRESSIH</sequence>
<gene>
    <name evidence="1" type="ORF">A2Z10_02640</name>
</gene>
<accession>A0A1F5AZM9</accession>
<protein>
    <submittedName>
        <fullName evidence="1">Uncharacterized protein</fullName>
    </submittedName>
</protein>